<evidence type="ECO:0000313" key="2">
    <source>
        <dbReference type="EMBL" id="CDW80817.1"/>
    </source>
</evidence>
<organism evidence="2 3">
    <name type="scientific">Stylonychia lemnae</name>
    <name type="common">Ciliate</name>
    <dbReference type="NCBI Taxonomy" id="5949"/>
    <lineage>
        <taxon>Eukaryota</taxon>
        <taxon>Sar</taxon>
        <taxon>Alveolata</taxon>
        <taxon>Ciliophora</taxon>
        <taxon>Intramacronucleata</taxon>
        <taxon>Spirotrichea</taxon>
        <taxon>Stichotrichia</taxon>
        <taxon>Sporadotrichida</taxon>
        <taxon>Oxytrichidae</taxon>
        <taxon>Stylonychinae</taxon>
        <taxon>Stylonychia</taxon>
    </lineage>
</organism>
<dbReference type="AlphaFoldDB" id="A0A078AH23"/>
<feature type="coiled-coil region" evidence="1">
    <location>
        <begin position="27"/>
        <end position="61"/>
    </location>
</feature>
<dbReference type="InterPro" id="IPR006624">
    <property type="entry name" value="Beta-propeller_rpt_TECPR"/>
</dbReference>
<dbReference type="Proteomes" id="UP000039865">
    <property type="component" value="Unassembled WGS sequence"/>
</dbReference>
<gene>
    <name evidence="2" type="primary">Contig18536.g19692</name>
    <name evidence="2" type="ORF">STYLEM_9821</name>
</gene>
<proteinExistence type="predicted"/>
<dbReference type="InParanoid" id="A0A078AH23"/>
<sequence length="364" mass="41089">MEDFGNNQSDQKHEYSIKKAKALGKLIKSEVEKLRQLKKIKKSQEQEKREVLRSLESILENTLDMMSTEDARYFLTRKINEFQIKINTNPANADLLSHNIVTSLETPQLSVEDQKTEDIKSQEIPEVQVEGQTWEKIGENFSDVSMSQDGQIFAIGSQSIGYGGNAIYQFVNGGWVQIPGEAVKISAYKQGEIWSVNTSGKVWQKQNDQWVARSDIGTAADVAVGDDGSVWITCAQQTKDKGINIMYYDFSSQKFMKVNGFGQQIAVTRNGEPLIVLENGEVILRKGREIQKINIFATNVSITRLDELWAVSASKVDGGYQIYKGQLQAEITWEDMQISGVKVSAYDKTAIIVNEWGEVYRYRN</sequence>
<accession>A0A078AH23</accession>
<reference evidence="2 3" key="1">
    <citation type="submission" date="2014-06" db="EMBL/GenBank/DDBJ databases">
        <authorList>
            <person name="Swart Estienne"/>
        </authorList>
    </citation>
    <scope>NUCLEOTIDE SEQUENCE [LARGE SCALE GENOMIC DNA]</scope>
    <source>
        <strain evidence="2 3">130c</strain>
    </source>
</reference>
<dbReference type="Pfam" id="PF19193">
    <property type="entry name" value="Tectonin"/>
    <property type="match status" value="1"/>
</dbReference>
<protein>
    <submittedName>
        <fullName evidence="2">Uncharacterized protein</fullName>
    </submittedName>
</protein>
<keyword evidence="1" id="KW-0175">Coiled coil</keyword>
<dbReference type="SUPFAM" id="SSF82171">
    <property type="entry name" value="DPP6 N-terminal domain-like"/>
    <property type="match status" value="1"/>
</dbReference>
<dbReference type="EMBL" id="CCKQ01009340">
    <property type="protein sequence ID" value="CDW80817.1"/>
    <property type="molecule type" value="Genomic_DNA"/>
</dbReference>
<evidence type="ECO:0000313" key="3">
    <source>
        <dbReference type="Proteomes" id="UP000039865"/>
    </source>
</evidence>
<name>A0A078AH23_STYLE</name>
<evidence type="ECO:0000256" key="1">
    <source>
        <dbReference type="SAM" id="Coils"/>
    </source>
</evidence>
<keyword evidence="3" id="KW-1185">Reference proteome</keyword>